<dbReference type="EMBL" id="EU029684">
    <property type="protein sequence ID" value="ABU68484.1"/>
    <property type="molecule type" value="mRNA"/>
</dbReference>
<dbReference type="Gene3D" id="2.10.60.10">
    <property type="entry name" value="CD59"/>
    <property type="match status" value="1"/>
</dbReference>
<dbReference type="AlphaFoldDB" id="A7X3U4"/>
<dbReference type="CDD" id="cd00206">
    <property type="entry name" value="TFP_snake_toxin"/>
    <property type="match status" value="1"/>
</dbReference>
<protein>
    <submittedName>
        <fullName evidence="5">3FTx-Thr2</fullName>
    </submittedName>
</protein>
<keyword evidence="2" id="KW-0964">Secreted</keyword>
<evidence type="ECO:0000313" key="5">
    <source>
        <dbReference type="EMBL" id="ABU68484.1"/>
    </source>
</evidence>
<dbReference type="Pfam" id="PF21947">
    <property type="entry name" value="Toxin_cobra-type"/>
    <property type="match status" value="1"/>
</dbReference>
<evidence type="ECO:0000256" key="3">
    <source>
        <dbReference type="ARBA" id="ARBA00023157"/>
    </source>
</evidence>
<sequence length="88" mass="9876">MKLCCWPLVVVAFVCLDSVYPDCFQCTGENYWYRCSGPKKCPYGENFCYTLYKDDGMRFSVKGCTKSCPIAGPGETVNCCFYSGCNPL</sequence>
<evidence type="ECO:0000256" key="4">
    <source>
        <dbReference type="SAM" id="SignalP"/>
    </source>
</evidence>
<organism evidence="5">
    <name type="scientific">Thrasops jacksonii</name>
    <name type="common">Jackson's black tree snake</name>
    <dbReference type="NCBI Taxonomy" id="186611"/>
    <lineage>
        <taxon>Eukaryota</taxon>
        <taxon>Metazoa</taxon>
        <taxon>Chordata</taxon>
        <taxon>Craniata</taxon>
        <taxon>Vertebrata</taxon>
        <taxon>Euteleostomi</taxon>
        <taxon>Lepidosauria</taxon>
        <taxon>Squamata</taxon>
        <taxon>Bifurcata</taxon>
        <taxon>Unidentata</taxon>
        <taxon>Episquamata</taxon>
        <taxon>Toxicofera</taxon>
        <taxon>Serpentes</taxon>
        <taxon>Colubroidea</taxon>
        <taxon>Colubridae</taxon>
        <taxon>Colubrinae</taxon>
        <taxon>Thrasops</taxon>
    </lineage>
</organism>
<accession>A7X3U4</accession>
<comment type="subcellular location">
    <subcellularLocation>
        <location evidence="1">Secreted</location>
    </subcellularLocation>
</comment>
<dbReference type="GO" id="GO:0090729">
    <property type="term" value="F:toxin activity"/>
    <property type="evidence" value="ECO:0007669"/>
    <property type="project" value="InterPro"/>
</dbReference>
<name>A7X3U4_THRJA</name>
<dbReference type="InterPro" id="IPR054131">
    <property type="entry name" value="Toxin_cobra-type"/>
</dbReference>
<evidence type="ECO:0000256" key="1">
    <source>
        <dbReference type="ARBA" id="ARBA00004613"/>
    </source>
</evidence>
<dbReference type="InterPro" id="IPR003571">
    <property type="entry name" value="Snake_3FTx"/>
</dbReference>
<dbReference type="GO" id="GO:0005576">
    <property type="term" value="C:extracellular region"/>
    <property type="evidence" value="ECO:0007669"/>
    <property type="project" value="UniProtKB-SubCell"/>
</dbReference>
<keyword evidence="3" id="KW-1015">Disulfide bond</keyword>
<proteinExistence type="evidence at transcript level"/>
<feature type="chain" id="PRO_5002717674" evidence="4">
    <location>
        <begin position="22"/>
        <end position="88"/>
    </location>
</feature>
<keyword evidence="4" id="KW-0732">Signal</keyword>
<dbReference type="InterPro" id="IPR045860">
    <property type="entry name" value="Snake_toxin-like_sf"/>
</dbReference>
<evidence type="ECO:0000256" key="2">
    <source>
        <dbReference type="ARBA" id="ARBA00022525"/>
    </source>
</evidence>
<feature type="signal peptide" evidence="4">
    <location>
        <begin position="1"/>
        <end position="21"/>
    </location>
</feature>
<dbReference type="SUPFAM" id="SSF57302">
    <property type="entry name" value="Snake toxin-like"/>
    <property type="match status" value="1"/>
</dbReference>
<reference evidence="5" key="1">
    <citation type="journal article" date="2007" name="Mol. Cell. Proteomics">
        <title>Evolution of an arsenal: structural and functional diversification of the venom system in the advanced snakes (Caenophidia).</title>
        <authorList>
            <person name="Fry B.G."/>
            <person name="Scheib H."/>
            <person name="van der Weerd L."/>
            <person name="Young B."/>
            <person name="McNaughtan J."/>
            <person name="Ramjan S.F.R."/>
            <person name="Vidal N."/>
            <person name="Poelmann R.E."/>
            <person name="Norman J.A."/>
        </authorList>
    </citation>
    <scope>NUCLEOTIDE SEQUENCE</scope>
    <source>
        <tissue evidence="5">Venom gland</tissue>
    </source>
</reference>